<reference evidence="1" key="1">
    <citation type="journal article" date="2015" name="Nature">
        <title>Complex archaea that bridge the gap between prokaryotes and eukaryotes.</title>
        <authorList>
            <person name="Spang A."/>
            <person name="Saw J.H."/>
            <person name="Jorgensen S.L."/>
            <person name="Zaremba-Niedzwiedzka K."/>
            <person name="Martijn J."/>
            <person name="Lind A.E."/>
            <person name="van Eijk R."/>
            <person name="Schleper C."/>
            <person name="Guy L."/>
            <person name="Ettema T.J."/>
        </authorList>
    </citation>
    <scope>NUCLEOTIDE SEQUENCE</scope>
</reference>
<sequence>MSMNGKITLVSTRGKGESIEVQIPSGMTGKEIIFAAMGVVDPDNHMITCNGEAIKDLSKLKLSDGDFVIVTPTNVKGS</sequence>
<name>A0A0F9IYH3_9ZZZZ</name>
<proteinExistence type="predicted"/>
<dbReference type="EMBL" id="LAZR01011292">
    <property type="protein sequence ID" value="KKM62449.1"/>
    <property type="molecule type" value="Genomic_DNA"/>
</dbReference>
<evidence type="ECO:0000313" key="1">
    <source>
        <dbReference type="EMBL" id="KKM62449.1"/>
    </source>
</evidence>
<organism evidence="1">
    <name type="scientific">marine sediment metagenome</name>
    <dbReference type="NCBI Taxonomy" id="412755"/>
    <lineage>
        <taxon>unclassified sequences</taxon>
        <taxon>metagenomes</taxon>
        <taxon>ecological metagenomes</taxon>
    </lineage>
</organism>
<accession>A0A0F9IYH3</accession>
<protein>
    <recommendedName>
        <fullName evidence="2">Ubiquitin-like domain-containing protein</fullName>
    </recommendedName>
</protein>
<dbReference type="AlphaFoldDB" id="A0A0F9IYH3"/>
<evidence type="ECO:0008006" key="2">
    <source>
        <dbReference type="Google" id="ProtNLM"/>
    </source>
</evidence>
<comment type="caution">
    <text evidence="1">The sequence shown here is derived from an EMBL/GenBank/DDBJ whole genome shotgun (WGS) entry which is preliminary data.</text>
</comment>
<gene>
    <name evidence="1" type="ORF">LCGC14_1521520</name>
</gene>